<evidence type="ECO:0000256" key="1">
    <source>
        <dbReference type="ARBA" id="ARBA00010617"/>
    </source>
</evidence>
<evidence type="ECO:0000256" key="2">
    <source>
        <dbReference type="RuleBase" id="RU000461"/>
    </source>
</evidence>
<dbReference type="PRINTS" id="PR00385">
    <property type="entry name" value="P450"/>
</dbReference>
<keyword evidence="5" id="KW-1185">Reference proteome</keyword>
<gene>
    <name evidence="4" type="ORF">NP777_27525</name>
</gene>
<dbReference type="RefSeq" id="WP_256652877.1">
    <property type="nucleotide sequence ID" value="NZ_JANIAA010000021.1"/>
</dbReference>
<dbReference type="Pfam" id="PF00067">
    <property type="entry name" value="p450"/>
    <property type="match status" value="1"/>
</dbReference>
<dbReference type="InterPro" id="IPR001128">
    <property type="entry name" value="Cyt_P450"/>
</dbReference>
<dbReference type="Gene3D" id="1.10.630.10">
    <property type="entry name" value="Cytochrome P450"/>
    <property type="match status" value="1"/>
</dbReference>
<dbReference type="SUPFAM" id="SSF48264">
    <property type="entry name" value="Cytochrome P450"/>
    <property type="match status" value="1"/>
</dbReference>
<keyword evidence="2" id="KW-0479">Metal-binding</keyword>
<dbReference type="PROSITE" id="PS00086">
    <property type="entry name" value="CYTOCHROME_P450"/>
    <property type="match status" value="1"/>
</dbReference>
<evidence type="ECO:0000313" key="4">
    <source>
        <dbReference type="EMBL" id="MCQ8191960.1"/>
    </source>
</evidence>
<dbReference type="PRINTS" id="PR00359">
    <property type="entry name" value="BP450"/>
</dbReference>
<dbReference type="Proteomes" id="UP001204746">
    <property type="component" value="Unassembled WGS sequence"/>
</dbReference>
<keyword evidence="2" id="KW-0408">Iron</keyword>
<accession>A0ABT1V3K3</accession>
<name>A0ABT1V3K3_9ACTN</name>
<dbReference type="InterPro" id="IPR036396">
    <property type="entry name" value="Cyt_P450_sf"/>
</dbReference>
<evidence type="ECO:0000256" key="3">
    <source>
        <dbReference type="SAM" id="MobiDB-lite"/>
    </source>
</evidence>
<dbReference type="InterPro" id="IPR017972">
    <property type="entry name" value="Cyt_P450_CS"/>
</dbReference>
<feature type="compositionally biased region" description="Basic and acidic residues" evidence="3">
    <location>
        <begin position="23"/>
        <end position="36"/>
    </location>
</feature>
<evidence type="ECO:0000313" key="5">
    <source>
        <dbReference type="Proteomes" id="UP001204746"/>
    </source>
</evidence>
<keyword evidence="2" id="KW-0503">Monooxygenase</keyword>
<comment type="caution">
    <text evidence="4">The sequence shown here is derived from an EMBL/GenBank/DDBJ whole genome shotgun (WGS) entry which is preliminary data.</text>
</comment>
<dbReference type="PANTHER" id="PTHR46696:SF6">
    <property type="entry name" value="P450, PUTATIVE (EUROFUNG)-RELATED"/>
    <property type="match status" value="1"/>
</dbReference>
<dbReference type="InterPro" id="IPR002397">
    <property type="entry name" value="Cyt_P450_B"/>
</dbReference>
<keyword evidence="2" id="KW-0560">Oxidoreductase</keyword>
<feature type="region of interest" description="Disordered" evidence="3">
    <location>
        <begin position="97"/>
        <end position="116"/>
    </location>
</feature>
<keyword evidence="2" id="KW-0349">Heme</keyword>
<dbReference type="PANTHER" id="PTHR46696">
    <property type="entry name" value="P450, PUTATIVE (EUROFUNG)-RELATED"/>
    <property type="match status" value="1"/>
</dbReference>
<comment type="similarity">
    <text evidence="1 2">Belongs to the cytochrome P450 family.</text>
</comment>
<organism evidence="4 5">
    <name type="scientific">Streptomyces rugosispiralis</name>
    <dbReference type="NCBI Taxonomy" id="2967341"/>
    <lineage>
        <taxon>Bacteria</taxon>
        <taxon>Bacillati</taxon>
        <taxon>Actinomycetota</taxon>
        <taxon>Actinomycetes</taxon>
        <taxon>Kitasatosporales</taxon>
        <taxon>Streptomycetaceae</taxon>
        <taxon>Streptomyces</taxon>
    </lineage>
</organism>
<protein>
    <submittedName>
        <fullName evidence="4">Cytochrome P450</fullName>
    </submittedName>
</protein>
<feature type="region of interest" description="Disordered" evidence="3">
    <location>
        <begin position="1"/>
        <end position="42"/>
    </location>
</feature>
<reference evidence="4 5" key="1">
    <citation type="submission" date="2022-07" db="EMBL/GenBank/DDBJ databases">
        <authorList>
            <person name="Phongsopitanun W."/>
            <person name="Tanasupawat S."/>
        </authorList>
    </citation>
    <scope>NUCLEOTIDE SEQUENCE [LARGE SCALE GENOMIC DNA]</scope>
    <source>
        <strain evidence="4 5">RCU-064</strain>
    </source>
</reference>
<sequence length="422" mass="46056">MDEAEVANETKPEGAEPESVELEGAKREGAKPEGAEARCPLGDFPFATEHPLEPPKEWAALRAEGCPIPELRLRSTGAPVRVLTRYEDVHAMLSDPRFPRDVSEAGPDGTGTGERHQRWRRLVGQALTAKRVTALRPRIVTIGHALVDAMEAGPTPADLWAGFAYPFPARVVGALLGVPEADWDRFAYWSGALFGGDRYGEQETRTAREELLVYLGEHVARTRSAPGDDLLSKLIEITDAADPRPPEAVLVQIAQGLMHAGHETTSSVIGKLVPVLLDDRSRWQRLLDDRSLIRPAVEELLRFDVNRGPGMPRYLTEDARLGGEVIPKGSTTVSVVASANRDERMFPDPDHLDLTRTPNRHLAFGAGAHSCIGQALARTELHVALETLLDRLPGLALAVPSAELARRAGVLTDSFEQVPVVW</sequence>
<proteinExistence type="inferred from homology"/>
<dbReference type="EMBL" id="JANIAA010000021">
    <property type="protein sequence ID" value="MCQ8191960.1"/>
    <property type="molecule type" value="Genomic_DNA"/>
</dbReference>